<name>A0AA37TFH9_9HYPH</name>
<dbReference type="EMBL" id="BSPL01000023">
    <property type="protein sequence ID" value="GLS72809.1"/>
    <property type="molecule type" value="Genomic_DNA"/>
</dbReference>
<gene>
    <name evidence="2" type="ORF">GCM10007890_48240</name>
</gene>
<evidence type="ECO:0000256" key="1">
    <source>
        <dbReference type="SAM" id="MobiDB-lite"/>
    </source>
</evidence>
<protein>
    <submittedName>
        <fullName evidence="2">Uncharacterized protein</fullName>
    </submittedName>
</protein>
<keyword evidence="3" id="KW-1185">Reference proteome</keyword>
<evidence type="ECO:0000313" key="2">
    <source>
        <dbReference type="EMBL" id="GLS72809.1"/>
    </source>
</evidence>
<reference evidence="3" key="1">
    <citation type="journal article" date="2019" name="Int. J. Syst. Evol. Microbiol.">
        <title>The Global Catalogue of Microorganisms (GCM) 10K type strain sequencing project: providing services to taxonomists for standard genome sequencing and annotation.</title>
        <authorList>
            <consortium name="The Broad Institute Genomics Platform"/>
            <consortium name="The Broad Institute Genome Sequencing Center for Infectious Disease"/>
            <person name="Wu L."/>
            <person name="Ma J."/>
        </authorList>
    </citation>
    <scope>NUCLEOTIDE SEQUENCE [LARGE SCALE GENOMIC DNA]</scope>
    <source>
        <strain evidence="3">NBRC 103632</strain>
    </source>
</reference>
<evidence type="ECO:0000313" key="3">
    <source>
        <dbReference type="Proteomes" id="UP001157440"/>
    </source>
</evidence>
<feature type="region of interest" description="Disordered" evidence="1">
    <location>
        <begin position="35"/>
        <end position="75"/>
    </location>
</feature>
<dbReference type="Proteomes" id="UP001157440">
    <property type="component" value="Unassembled WGS sequence"/>
</dbReference>
<dbReference type="AlphaFoldDB" id="A0AA37TFH9"/>
<organism evidence="2 3">
    <name type="scientific">Methylobacterium tardum</name>
    <dbReference type="NCBI Taxonomy" id="374432"/>
    <lineage>
        <taxon>Bacteria</taxon>
        <taxon>Pseudomonadati</taxon>
        <taxon>Pseudomonadota</taxon>
        <taxon>Alphaproteobacteria</taxon>
        <taxon>Hyphomicrobiales</taxon>
        <taxon>Methylobacteriaceae</taxon>
        <taxon>Methylobacterium</taxon>
    </lineage>
</organism>
<comment type="caution">
    <text evidence="2">The sequence shown here is derived from an EMBL/GenBank/DDBJ whole genome shotgun (WGS) entry which is preliminary data.</text>
</comment>
<sequence length="109" mass="12071">MGAMHFRMRRLRNEATEMGFLVLAYGPERVMAVLGTGPRPRRPPRVSARGTARAVTTSHRHTETRFHPAPTPRRTAAYEGSCQRSRRLGWVGSGQAAFPGSWTPTGIRG</sequence>
<proteinExistence type="predicted"/>
<accession>A0AA37TFH9</accession>